<comment type="caution">
    <text evidence="3">The sequence shown here is derived from an EMBL/GenBank/DDBJ whole genome shotgun (WGS) entry which is preliminary data.</text>
</comment>
<feature type="region of interest" description="Disordered" evidence="1">
    <location>
        <begin position="31"/>
        <end position="59"/>
    </location>
</feature>
<feature type="compositionally biased region" description="Basic residues" evidence="1">
    <location>
        <begin position="34"/>
        <end position="46"/>
    </location>
</feature>
<dbReference type="CDD" id="cd05289">
    <property type="entry name" value="MDR_like_2"/>
    <property type="match status" value="1"/>
</dbReference>
<dbReference type="GO" id="GO:0016491">
    <property type="term" value="F:oxidoreductase activity"/>
    <property type="evidence" value="ECO:0007669"/>
    <property type="project" value="InterPro"/>
</dbReference>
<keyword evidence="4" id="KW-1185">Reference proteome</keyword>
<dbReference type="RefSeq" id="XP_017995063.1">
    <property type="nucleotide sequence ID" value="XM_018141263.1"/>
</dbReference>
<dbReference type="STRING" id="1664694.A0A0N1HHA5"/>
<dbReference type="PANTHER" id="PTHR11695:SF647">
    <property type="entry name" value="ENOYL REDUCTASE (ER) DOMAIN-CONTAINING PROTEIN"/>
    <property type="match status" value="1"/>
</dbReference>
<dbReference type="AlphaFoldDB" id="A0A0N1HHA5"/>
<sequence length="779" mass="86476">MGQFYFINKDEKSLHLSRSQPTEQAAIQRYVQTGRKRPRQSRKSAKKVPPDAEREKSRVSGRLDGSCLWEGDSSISPLMHGLARHDPFNATAVDLDSTVSGLLYYYVHYYHPSLWPNEMSVLKAGMYTFHEAVRCLLQTVVANKMMMYCLLSAASCRMRYIDRLPSQDVSRQEEHYISSALSLMAQSITHIDLRHALACIVFMVSADSYRSEYAAAKVHLEAAHALLEPLGGITAIDDEFLTGQLAMGDLFLACVRLEPCIFDCGYNPGAADTLHLSEVELSLHQPMATKFSPKGRLATPISQLTEAYSIRERLQIAHMSASRAMQATRWITKRCMAIRHDLLAMRLTGADDALRIALIMWSLLSMNVTGRTKTVKLMALALKSAIIRTDFWLNLDLKLWILLVGFQCGQEGSTTAKWFVGQFRTLYGPLNSPESSVMAVDRLADLTISMVTFQQGYLAEAIRGLLGTIIHAYYHEMAIRSTMRAVVHNQVLSTLTLKTVPYPKPDFSAGEHLIRVHAAALTRGELTWPRPPPLDQDYSPGVEMCGTVAEAPSTSKFPTGTRVYMRTTYPRNASLRDFTIGLESELAQVPSNLSDIEAAAVPVSALTAWQGLFVHGGSDFENSSGKRVLVDGAAGVSACERVRAAGAEVIDYTTTNLREYPGEKFDLILDAVGGKSLEEAWFLAKDNGRVLTIVPPTDFFKHWRWDLDRPEGVSETVQGRFFVMNSSGNDLARVGKLIEAGQAKPIIDSVWKLEDFGKAFEKLESGKTNGKVVVRVAEE</sequence>
<dbReference type="InterPro" id="IPR020843">
    <property type="entry name" value="ER"/>
</dbReference>
<proteinExistence type="predicted"/>
<dbReference type="SMART" id="SM00829">
    <property type="entry name" value="PKS_ER"/>
    <property type="match status" value="1"/>
</dbReference>
<dbReference type="SUPFAM" id="SSF50129">
    <property type="entry name" value="GroES-like"/>
    <property type="match status" value="1"/>
</dbReference>
<dbReference type="InterPro" id="IPR036291">
    <property type="entry name" value="NAD(P)-bd_dom_sf"/>
</dbReference>
<evidence type="ECO:0000256" key="1">
    <source>
        <dbReference type="SAM" id="MobiDB-lite"/>
    </source>
</evidence>
<evidence type="ECO:0000313" key="3">
    <source>
        <dbReference type="EMBL" id="KPI35100.1"/>
    </source>
</evidence>
<dbReference type="Pfam" id="PF11951">
    <property type="entry name" value="Fungal_trans_2"/>
    <property type="match status" value="1"/>
</dbReference>
<dbReference type="InterPro" id="IPR011032">
    <property type="entry name" value="GroES-like_sf"/>
</dbReference>
<dbReference type="Pfam" id="PF13602">
    <property type="entry name" value="ADH_zinc_N_2"/>
    <property type="match status" value="1"/>
</dbReference>
<dbReference type="Gene3D" id="3.90.180.10">
    <property type="entry name" value="Medium-chain alcohol dehydrogenases, catalytic domain"/>
    <property type="match status" value="2"/>
</dbReference>
<evidence type="ECO:0000313" key="4">
    <source>
        <dbReference type="Proteomes" id="UP000038010"/>
    </source>
</evidence>
<reference evidence="3 4" key="1">
    <citation type="submission" date="2015-06" db="EMBL/GenBank/DDBJ databases">
        <title>Draft genome of the ant-associated black yeast Phialophora attae CBS 131958.</title>
        <authorList>
            <person name="Moreno L.F."/>
            <person name="Stielow B.J."/>
            <person name="de Hoog S."/>
            <person name="Vicente V.A."/>
            <person name="Weiss V.A."/>
            <person name="de Vries M."/>
            <person name="Cruz L.M."/>
            <person name="Souza E.M."/>
        </authorList>
    </citation>
    <scope>NUCLEOTIDE SEQUENCE [LARGE SCALE GENOMIC DNA]</scope>
    <source>
        <strain evidence="3 4">CBS 131958</strain>
    </source>
</reference>
<dbReference type="GeneID" id="28733143"/>
<dbReference type="InterPro" id="IPR021858">
    <property type="entry name" value="Fun_TF"/>
</dbReference>
<dbReference type="InterPro" id="IPR050700">
    <property type="entry name" value="YIM1/Zinc_Alcohol_DH_Fams"/>
</dbReference>
<dbReference type="Gene3D" id="3.40.50.720">
    <property type="entry name" value="NAD(P)-binding Rossmann-like Domain"/>
    <property type="match status" value="2"/>
</dbReference>
<accession>A0A0N1HHA5</accession>
<dbReference type="PANTHER" id="PTHR11695">
    <property type="entry name" value="ALCOHOL DEHYDROGENASE RELATED"/>
    <property type="match status" value="1"/>
</dbReference>
<dbReference type="OrthoDB" id="4137828at2759"/>
<dbReference type="EMBL" id="LFJN01000044">
    <property type="protein sequence ID" value="KPI35100.1"/>
    <property type="molecule type" value="Genomic_DNA"/>
</dbReference>
<dbReference type="SUPFAM" id="SSF51735">
    <property type="entry name" value="NAD(P)-binding Rossmann-fold domains"/>
    <property type="match status" value="1"/>
</dbReference>
<dbReference type="GO" id="GO:0005739">
    <property type="term" value="C:mitochondrion"/>
    <property type="evidence" value="ECO:0007669"/>
    <property type="project" value="TreeGrafter"/>
</dbReference>
<evidence type="ECO:0000259" key="2">
    <source>
        <dbReference type="SMART" id="SM00829"/>
    </source>
</evidence>
<protein>
    <recommendedName>
        <fullName evidence="2">Enoyl reductase (ER) domain-containing protein</fullName>
    </recommendedName>
</protein>
<feature type="domain" description="Enoyl reductase (ER)" evidence="2">
    <location>
        <begin position="490"/>
        <end position="774"/>
    </location>
</feature>
<dbReference type="VEuPathDB" id="FungiDB:AB675_1379"/>
<organism evidence="3 4">
    <name type="scientific">Cyphellophora attinorum</name>
    <dbReference type="NCBI Taxonomy" id="1664694"/>
    <lineage>
        <taxon>Eukaryota</taxon>
        <taxon>Fungi</taxon>
        <taxon>Dikarya</taxon>
        <taxon>Ascomycota</taxon>
        <taxon>Pezizomycotina</taxon>
        <taxon>Eurotiomycetes</taxon>
        <taxon>Chaetothyriomycetidae</taxon>
        <taxon>Chaetothyriales</taxon>
        <taxon>Cyphellophoraceae</taxon>
        <taxon>Cyphellophora</taxon>
    </lineage>
</organism>
<gene>
    <name evidence="3" type="ORF">AB675_1379</name>
</gene>
<dbReference type="Proteomes" id="UP000038010">
    <property type="component" value="Unassembled WGS sequence"/>
</dbReference>
<name>A0A0N1HHA5_9EURO</name>
<feature type="compositionally biased region" description="Basic and acidic residues" evidence="1">
    <location>
        <begin position="48"/>
        <end position="58"/>
    </location>
</feature>